<evidence type="ECO:0000256" key="1">
    <source>
        <dbReference type="SAM" id="MobiDB-lite"/>
    </source>
</evidence>
<evidence type="ECO:0000313" key="3">
    <source>
        <dbReference type="Proteomes" id="UP001324287"/>
    </source>
</evidence>
<feature type="region of interest" description="Disordered" evidence="1">
    <location>
        <begin position="1"/>
        <end position="82"/>
    </location>
</feature>
<gene>
    <name evidence="2" type="ORF">U6N30_04065</name>
</gene>
<feature type="compositionally biased region" description="Basic and acidic residues" evidence="1">
    <location>
        <begin position="1"/>
        <end position="27"/>
    </location>
</feature>
<protein>
    <submittedName>
        <fullName evidence="2">Uncharacterized protein</fullName>
    </submittedName>
</protein>
<name>A0ABZ1B268_9ACTN</name>
<accession>A0ABZ1B268</accession>
<proteinExistence type="predicted"/>
<keyword evidence="3" id="KW-1185">Reference proteome</keyword>
<sequence>MGVERGADRGAESDRRTRSDRDDEVARASRAAPTGAGGSEHGGTTAPEPLLQLRNLQKHFPSPRESSSRRQSGTSAPWTASR</sequence>
<feature type="compositionally biased region" description="Low complexity" evidence="1">
    <location>
        <begin position="63"/>
        <end position="72"/>
    </location>
</feature>
<organism evidence="2 3">
    <name type="scientific">Blastococcus brunescens</name>
    <dbReference type="NCBI Taxonomy" id="1564165"/>
    <lineage>
        <taxon>Bacteria</taxon>
        <taxon>Bacillati</taxon>
        <taxon>Actinomycetota</taxon>
        <taxon>Actinomycetes</taxon>
        <taxon>Geodermatophilales</taxon>
        <taxon>Geodermatophilaceae</taxon>
        <taxon>Blastococcus</taxon>
    </lineage>
</organism>
<evidence type="ECO:0000313" key="2">
    <source>
        <dbReference type="EMBL" id="WRL64916.1"/>
    </source>
</evidence>
<reference evidence="2 3" key="1">
    <citation type="submission" date="2023-12" db="EMBL/GenBank/DDBJ databases">
        <title>Blastococcus brunescens sp. nov., an actonobacterium isolated from sandstone collected in sahara desert.</title>
        <authorList>
            <person name="Gtari M."/>
            <person name="Ghodhbane F."/>
        </authorList>
    </citation>
    <scope>NUCLEOTIDE SEQUENCE [LARGE SCALE GENOMIC DNA]</scope>
    <source>
        <strain evidence="2 3">BMG 8361</strain>
    </source>
</reference>
<dbReference type="EMBL" id="CP141261">
    <property type="protein sequence ID" value="WRL64916.1"/>
    <property type="molecule type" value="Genomic_DNA"/>
</dbReference>
<feature type="compositionally biased region" description="Polar residues" evidence="1">
    <location>
        <begin position="73"/>
        <end position="82"/>
    </location>
</feature>
<dbReference type="Proteomes" id="UP001324287">
    <property type="component" value="Chromosome"/>
</dbReference>